<dbReference type="Gene3D" id="3.30.70.330">
    <property type="match status" value="1"/>
</dbReference>
<evidence type="ECO:0000313" key="5">
    <source>
        <dbReference type="EMBL" id="KAH8689710.1"/>
    </source>
</evidence>
<evidence type="ECO:0000256" key="3">
    <source>
        <dbReference type="SAM" id="MobiDB-lite"/>
    </source>
</evidence>
<dbReference type="RefSeq" id="XP_046066064.1">
    <property type="nucleotide sequence ID" value="XM_046212340.1"/>
</dbReference>
<dbReference type="SUPFAM" id="SSF54928">
    <property type="entry name" value="RNA-binding domain, RBD"/>
    <property type="match status" value="1"/>
</dbReference>
<feature type="region of interest" description="Disordered" evidence="3">
    <location>
        <begin position="65"/>
        <end position="85"/>
    </location>
</feature>
<protein>
    <submittedName>
        <fullName evidence="5">Meiosis protein MEI2</fullName>
    </submittedName>
</protein>
<evidence type="ECO:0000313" key="6">
    <source>
        <dbReference type="Proteomes" id="UP001201262"/>
    </source>
</evidence>
<organism evidence="5 6">
    <name type="scientific">Talaromyces proteolyticus</name>
    <dbReference type="NCBI Taxonomy" id="1131652"/>
    <lineage>
        <taxon>Eukaryota</taxon>
        <taxon>Fungi</taxon>
        <taxon>Dikarya</taxon>
        <taxon>Ascomycota</taxon>
        <taxon>Pezizomycotina</taxon>
        <taxon>Eurotiomycetes</taxon>
        <taxon>Eurotiomycetidae</taxon>
        <taxon>Eurotiales</taxon>
        <taxon>Trichocomaceae</taxon>
        <taxon>Talaromyces</taxon>
        <taxon>Talaromyces sect. Bacilispori</taxon>
    </lineage>
</organism>
<proteinExistence type="predicted"/>
<dbReference type="AlphaFoldDB" id="A0AAD4KFG6"/>
<dbReference type="Pfam" id="PF04059">
    <property type="entry name" value="RRM_2"/>
    <property type="match status" value="1"/>
</dbReference>
<dbReference type="GO" id="GO:0003723">
    <property type="term" value="F:RNA binding"/>
    <property type="evidence" value="ECO:0007669"/>
    <property type="project" value="UniProtKB-UniRule"/>
</dbReference>
<keyword evidence="1 2" id="KW-0694">RNA-binding</keyword>
<dbReference type="EMBL" id="JAJTJA010000015">
    <property type="protein sequence ID" value="KAH8689710.1"/>
    <property type="molecule type" value="Genomic_DNA"/>
</dbReference>
<dbReference type="InterPro" id="IPR012677">
    <property type="entry name" value="Nucleotide-bd_a/b_plait_sf"/>
</dbReference>
<dbReference type="InterPro" id="IPR034862">
    <property type="entry name" value="Fungal_Mei2-like_RRM3"/>
</dbReference>
<dbReference type="InterPro" id="IPR000504">
    <property type="entry name" value="RRM_dom"/>
</dbReference>
<dbReference type="PROSITE" id="PS50102">
    <property type="entry name" value="RRM"/>
    <property type="match status" value="1"/>
</dbReference>
<dbReference type="Proteomes" id="UP001201262">
    <property type="component" value="Unassembled WGS sequence"/>
</dbReference>
<dbReference type="PANTHER" id="PTHR23189">
    <property type="entry name" value="RNA RECOGNITION MOTIF-CONTAINING"/>
    <property type="match status" value="1"/>
</dbReference>
<accession>A0AAD4KFG6</accession>
<reference evidence="5" key="1">
    <citation type="submission" date="2021-12" db="EMBL/GenBank/DDBJ databases">
        <title>Convergent genome expansion in fungi linked to evolution of root-endophyte symbiosis.</title>
        <authorList>
            <consortium name="DOE Joint Genome Institute"/>
            <person name="Ke Y.-H."/>
            <person name="Bonito G."/>
            <person name="Liao H.-L."/>
            <person name="Looney B."/>
            <person name="Rojas-Flechas A."/>
            <person name="Nash J."/>
            <person name="Hameed K."/>
            <person name="Schadt C."/>
            <person name="Martin F."/>
            <person name="Crous P.W."/>
            <person name="Miettinen O."/>
            <person name="Magnuson J.K."/>
            <person name="Labbe J."/>
            <person name="Jacobson D."/>
            <person name="Doktycz M.J."/>
            <person name="Veneault-Fourrey C."/>
            <person name="Kuo A."/>
            <person name="Mondo S."/>
            <person name="Calhoun S."/>
            <person name="Riley R."/>
            <person name="Ohm R."/>
            <person name="LaButti K."/>
            <person name="Andreopoulos B."/>
            <person name="Pangilinan J."/>
            <person name="Nolan M."/>
            <person name="Tritt A."/>
            <person name="Clum A."/>
            <person name="Lipzen A."/>
            <person name="Daum C."/>
            <person name="Barry K."/>
            <person name="Grigoriev I.V."/>
            <person name="Vilgalys R."/>
        </authorList>
    </citation>
    <scope>NUCLEOTIDE SEQUENCE</scope>
    <source>
        <strain evidence="5">PMI_201</strain>
    </source>
</reference>
<evidence type="ECO:0000256" key="2">
    <source>
        <dbReference type="PROSITE-ProRule" id="PRU00176"/>
    </source>
</evidence>
<dbReference type="GeneID" id="70242627"/>
<dbReference type="CDD" id="cd12532">
    <property type="entry name" value="RRM3_MEI2_fungi"/>
    <property type="match status" value="1"/>
</dbReference>
<dbReference type="InterPro" id="IPR035979">
    <property type="entry name" value="RBD_domain_sf"/>
</dbReference>
<sequence length="561" mass="62219">MDPFTGPKYSVQPAQLSPSALSFPPFGVSESQASITKESPVETTHYAGLPTPNTDSHPIRLLQGQGTAPESPFSGAVTGQSLSRGNVGQVYPAPKSRAFAVECVSPMLSHLALASLFSRREFESVKGPCLSHLSSMGKFVVGFTDFRDTHKALEKIQTMHPEWRVMPLTAREYAQETKDTVENASDFEGHVIIIIHPENTPIGIDLASIYPAMHGLVKGFGAVSRFKVVSLQNRAYEFFVEFCDTRDAVNAVAALNGAFFENFVLQVQHIHPDTQLSQDSLLKDAIHDISPIMSSRIQLGAPLRGRGVVLSPTGRSTVPMEDISELMDLLSPTPKSVGYDQHHDGNRFGDQRCKHPQNIVDVDRIRLGLDVRTTIMLRNIPNKVDLPLLKEIIDETSFGKYDFMYLRIDFANNCNVGYAFINFEDFVQARAGRTWNCFNSDKVAEVSYATIQGRDCLVQKFRNSSVMLEDPSFRPKLFHTGKGSLAGTEEPFPGPNNISKMRRSVENAEQVGLFAPRVTRDVRRGHGGRSDQPLQLRHSLSQRQLMLTGTPETSPILSRNF</sequence>
<gene>
    <name evidence="5" type="ORF">BGW36DRAFT_308554</name>
</gene>
<feature type="domain" description="RRM" evidence="4">
    <location>
        <begin position="373"/>
        <end position="463"/>
    </location>
</feature>
<evidence type="ECO:0000259" key="4">
    <source>
        <dbReference type="PROSITE" id="PS50102"/>
    </source>
</evidence>
<keyword evidence="6" id="KW-1185">Reference proteome</keyword>
<evidence type="ECO:0000256" key="1">
    <source>
        <dbReference type="ARBA" id="ARBA00022884"/>
    </source>
</evidence>
<dbReference type="InterPro" id="IPR007201">
    <property type="entry name" value="Mei2-like_Rrm_C"/>
</dbReference>
<comment type="caution">
    <text evidence="5">The sequence shown here is derived from an EMBL/GenBank/DDBJ whole genome shotgun (WGS) entry which is preliminary data.</text>
</comment>
<name>A0AAD4KFG6_9EURO</name>